<gene>
    <name evidence="2" type="ORF">V2S66_23850</name>
</gene>
<comment type="caution">
    <text evidence="2">The sequence shown here is derived from an EMBL/GenBank/DDBJ whole genome shotgun (WGS) entry which is preliminary data.</text>
</comment>
<dbReference type="InterPro" id="IPR013830">
    <property type="entry name" value="SGNH_hydro"/>
</dbReference>
<accession>A0ABU7PGN9</accession>
<evidence type="ECO:0000313" key="2">
    <source>
        <dbReference type="EMBL" id="MEE4544988.1"/>
    </source>
</evidence>
<dbReference type="Pfam" id="PF13472">
    <property type="entry name" value="Lipase_GDSL_2"/>
    <property type="match status" value="1"/>
</dbReference>
<dbReference type="PANTHER" id="PTHR30383">
    <property type="entry name" value="THIOESTERASE 1/PROTEASE 1/LYSOPHOSPHOLIPASE L1"/>
    <property type="match status" value="1"/>
</dbReference>
<evidence type="ECO:0000259" key="1">
    <source>
        <dbReference type="Pfam" id="PF13472"/>
    </source>
</evidence>
<dbReference type="InterPro" id="IPR051532">
    <property type="entry name" value="Ester_Hydrolysis_Enzymes"/>
</dbReference>
<dbReference type="Proteomes" id="UP001344658">
    <property type="component" value="Unassembled WGS sequence"/>
</dbReference>
<organism evidence="2 3">
    <name type="scientific">Actinacidiphila polyblastidii</name>
    <dbReference type="NCBI Taxonomy" id="3110430"/>
    <lineage>
        <taxon>Bacteria</taxon>
        <taxon>Bacillati</taxon>
        <taxon>Actinomycetota</taxon>
        <taxon>Actinomycetes</taxon>
        <taxon>Kitasatosporales</taxon>
        <taxon>Streptomycetaceae</taxon>
        <taxon>Actinacidiphila</taxon>
    </lineage>
</organism>
<dbReference type="CDD" id="cd01833">
    <property type="entry name" value="XynB_like"/>
    <property type="match status" value="1"/>
</dbReference>
<dbReference type="GO" id="GO:0016787">
    <property type="term" value="F:hydrolase activity"/>
    <property type="evidence" value="ECO:0007669"/>
    <property type="project" value="UniProtKB-KW"/>
</dbReference>
<dbReference type="InterPro" id="IPR036514">
    <property type="entry name" value="SGNH_hydro_sf"/>
</dbReference>
<dbReference type="RefSeq" id="WP_330798231.1">
    <property type="nucleotide sequence ID" value="NZ_JAZEWV010000023.1"/>
</dbReference>
<proteinExistence type="predicted"/>
<evidence type="ECO:0000313" key="3">
    <source>
        <dbReference type="Proteomes" id="UP001344658"/>
    </source>
</evidence>
<dbReference type="EMBL" id="JAZEWV010000023">
    <property type="protein sequence ID" value="MEE4544988.1"/>
    <property type="molecule type" value="Genomic_DNA"/>
</dbReference>
<protein>
    <submittedName>
        <fullName evidence="2">SGNH/GDSL hydrolase family protein</fullName>
        <ecNumber evidence="2">3.1.-.-</ecNumber>
    </submittedName>
</protein>
<dbReference type="PANTHER" id="PTHR30383:SF5">
    <property type="entry name" value="SGNH HYDROLASE-TYPE ESTERASE DOMAIN-CONTAINING PROTEIN"/>
    <property type="match status" value="1"/>
</dbReference>
<dbReference type="Gene3D" id="3.40.50.1110">
    <property type="entry name" value="SGNH hydrolase"/>
    <property type="match status" value="1"/>
</dbReference>
<sequence length="251" mass="26838">MRAGRTRRAGAAAAVCVLVTAVLVALVVLLPPRGSASEARPRAVRVMPLGDSITWGKGSPSHSAYRAELWRLVAGQSLYTVRFVGSQLSGTLPEPQNEGHSGYTVDRIRAGVDRWTAAAAPDVVLLHIGINDLHRHVDPAHAPDRLAALVDRIYADRPGVSVVLLGLIPTTPHLQAQAVAYNRRAAALQGIERHRGRAFWYVEPPRLSRAQMADSLHPNDAGYARIARAFFPALSSAVAARATASAPVTLP</sequence>
<keyword evidence="2" id="KW-0378">Hydrolase</keyword>
<dbReference type="SUPFAM" id="SSF52266">
    <property type="entry name" value="SGNH hydrolase"/>
    <property type="match status" value="1"/>
</dbReference>
<name>A0ABU7PGN9_9ACTN</name>
<keyword evidence="3" id="KW-1185">Reference proteome</keyword>
<reference evidence="2 3" key="1">
    <citation type="submission" date="2023-12" db="EMBL/GenBank/DDBJ databases">
        <title>Streptomyces sp. V4-01.</title>
        <authorList>
            <person name="Somphong A."/>
            <person name="Phongsopitanun W."/>
        </authorList>
    </citation>
    <scope>NUCLEOTIDE SEQUENCE [LARGE SCALE GENOMIC DNA]</scope>
    <source>
        <strain evidence="2 3">V4-01</strain>
    </source>
</reference>
<dbReference type="EC" id="3.1.-.-" evidence="2"/>
<feature type="domain" description="SGNH hydrolase-type esterase" evidence="1">
    <location>
        <begin position="49"/>
        <end position="225"/>
    </location>
</feature>